<evidence type="ECO:0000313" key="9">
    <source>
        <dbReference type="Proteomes" id="UP000001554"/>
    </source>
</evidence>
<keyword evidence="7" id="KW-1015">Disulfide bond</keyword>
<dbReference type="Pfam" id="PF02010">
    <property type="entry name" value="REJ"/>
    <property type="match status" value="1"/>
</dbReference>
<comment type="similarity">
    <text evidence="2">Belongs to the polycystin family.</text>
</comment>
<dbReference type="InterPro" id="IPR018097">
    <property type="entry name" value="EGF_Ca-bd_CS"/>
</dbReference>
<evidence type="ECO:0000256" key="2">
    <source>
        <dbReference type="ARBA" id="ARBA00007200"/>
    </source>
</evidence>
<proteinExistence type="inferred from homology"/>
<dbReference type="PROSITE" id="PS51111">
    <property type="entry name" value="REJ"/>
    <property type="match status" value="1"/>
</dbReference>
<dbReference type="GeneID" id="118420155"/>
<evidence type="ECO:0000259" key="8">
    <source>
        <dbReference type="PROSITE" id="PS51111"/>
    </source>
</evidence>
<dbReference type="Proteomes" id="UP000001554">
    <property type="component" value="Chromosome 7"/>
</dbReference>
<evidence type="ECO:0000256" key="4">
    <source>
        <dbReference type="ARBA" id="ARBA00022737"/>
    </source>
</evidence>
<keyword evidence="6" id="KW-0472">Membrane</keyword>
<keyword evidence="9" id="KW-1185">Reference proteome</keyword>
<name>A0A9J7LIA6_BRAFL</name>
<evidence type="ECO:0000256" key="1">
    <source>
        <dbReference type="ARBA" id="ARBA00004370"/>
    </source>
</evidence>
<evidence type="ECO:0000313" key="10">
    <source>
        <dbReference type="RefSeq" id="XP_035682758.1"/>
    </source>
</evidence>
<evidence type="ECO:0000256" key="6">
    <source>
        <dbReference type="ARBA" id="ARBA00023136"/>
    </source>
</evidence>
<dbReference type="GO" id="GO:0016020">
    <property type="term" value="C:membrane"/>
    <property type="evidence" value="ECO:0007669"/>
    <property type="project" value="UniProtKB-SubCell"/>
</dbReference>
<dbReference type="InterPro" id="IPR002859">
    <property type="entry name" value="PKD/REJ-like"/>
</dbReference>
<reference evidence="10" key="2">
    <citation type="submission" date="2025-08" db="UniProtKB">
        <authorList>
            <consortium name="RefSeq"/>
        </authorList>
    </citation>
    <scope>IDENTIFICATION</scope>
    <source>
        <strain evidence="10">S238N-H82</strain>
        <tissue evidence="10">Testes</tissue>
    </source>
</reference>
<protein>
    <submittedName>
        <fullName evidence="10">Sperm receptor for egg jelly-like</fullName>
    </submittedName>
</protein>
<dbReference type="GO" id="GO:0005509">
    <property type="term" value="F:calcium ion binding"/>
    <property type="evidence" value="ECO:0007669"/>
    <property type="project" value="InterPro"/>
</dbReference>
<comment type="subcellular location">
    <subcellularLocation>
        <location evidence="1">Membrane</location>
    </subcellularLocation>
</comment>
<keyword evidence="3" id="KW-0812">Transmembrane</keyword>
<accession>A0A9J7LIA6</accession>
<dbReference type="PANTHER" id="PTHR46730">
    <property type="entry name" value="POLYCYSTIN-1"/>
    <property type="match status" value="1"/>
</dbReference>
<evidence type="ECO:0000256" key="5">
    <source>
        <dbReference type="ARBA" id="ARBA00022989"/>
    </source>
</evidence>
<dbReference type="KEGG" id="bfo:118420155"/>
<dbReference type="CDD" id="cd00054">
    <property type="entry name" value="EGF_CA"/>
    <property type="match status" value="1"/>
</dbReference>
<dbReference type="PANTHER" id="PTHR46730:SF1">
    <property type="entry name" value="PLAT DOMAIN-CONTAINING PROTEIN"/>
    <property type="match status" value="1"/>
</dbReference>
<gene>
    <name evidence="10" type="primary">LOC118420155</name>
</gene>
<organism evidence="9 10">
    <name type="scientific">Branchiostoma floridae</name>
    <name type="common">Florida lancelet</name>
    <name type="synonym">Amphioxus</name>
    <dbReference type="NCBI Taxonomy" id="7739"/>
    <lineage>
        <taxon>Eukaryota</taxon>
        <taxon>Metazoa</taxon>
        <taxon>Chordata</taxon>
        <taxon>Cephalochordata</taxon>
        <taxon>Leptocardii</taxon>
        <taxon>Amphioxiformes</taxon>
        <taxon>Branchiostomatidae</taxon>
        <taxon>Branchiostoma</taxon>
    </lineage>
</organism>
<keyword evidence="5" id="KW-1133">Transmembrane helix</keyword>
<reference evidence="9" key="1">
    <citation type="journal article" date="2020" name="Nat. Ecol. Evol.">
        <title>Deeply conserved synteny resolves early events in vertebrate evolution.</title>
        <authorList>
            <person name="Simakov O."/>
            <person name="Marletaz F."/>
            <person name="Yue J.X."/>
            <person name="O'Connell B."/>
            <person name="Jenkins J."/>
            <person name="Brandt A."/>
            <person name="Calef R."/>
            <person name="Tung C.H."/>
            <person name="Huang T.K."/>
            <person name="Schmutz J."/>
            <person name="Satoh N."/>
            <person name="Yu J.K."/>
            <person name="Putnam N.H."/>
            <person name="Green R.E."/>
            <person name="Rokhsar D.S."/>
        </authorList>
    </citation>
    <scope>NUCLEOTIDE SEQUENCE [LARGE SCALE GENOMIC DNA]</scope>
    <source>
        <strain evidence="9">S238N-H82</strain>
    </source>
</reference>
<dbReference type="InterPro" id="IPR014010">
    <property type="entry name" value="REJ_dom"/>
</dbReference>
<feature type="domain" description="REJ" evidence="8">
    <location>
        <begin position="33"/>
        <end position="386"/>
    </location>
</feature>
<evidence type="ECO:0000256" key="3">
    <source>
        <dbReference type="ARBA" id="ARBA00022692"/>
    </source>
</evidence>
<dbReference type="RefSeq" id="XP_035682758.1">
    <property type="nucleotide sequence ID" value="XM_035826865.1"/>
</dbReference>
<dbReference type="AlphaFoldDB" id="A0A9J7LIA6"/>
<keyword evidence="4" id="KW-0677">Repeat</keyword>
<sequence length="386" mass="41412">MSRYNLDECTKNNAACPQGSNCIDTPGGYGCTYCSPDVNILGGGTSIARSRGITLTSRLNVSANCVDKRVEYIWEFFPPSGTRWQVLADVVSTKADLLVAPRTLQYGLYLFRLSVLVTETTTGAVVSGISHNTSVSITPSPLIAGILGGARRQVGVGKFTIDAATLSSDPDGIISRSADLDYRWSCDPINGDCPALHGGTDGLLTVNTNRGSLNSELTFTVEVSAPNRGSASASQVIEVVPSTIPQSSIICDTTYGTCGPKINSGERLRLSALCSNCRADPNNYRYNWTLVQTQGVATTWTDEDWKANILNDRSQDYVTFRAEIFDPQVQYTVTSTVTDSNTGESGSAEYSFTVNQPPTVGTCEIHELGNAAGFFQIQCQGNENIL</sequence>
<dbReference type="PROSITE" id="PS01187">
    <property type="entry name" value="EGF_CA"/>
    <property type="match status" value="1"/>
</dbReference>
<evidence type="ECO:0000256" key="7">
    <source>
        <dbReference type="ARBA" id="ARBA00023157"/>
    </source>
</evidence>